<dbReference type="PANTHER" id="PTHR14136:SF17">
    <property type="entry name" value="BTB_POZ DOMAIN-CONTAINING PROTEIN KCTD9"/>
    <property type="match status" value="1"/>
</dbReference>
<dbReference type="RefSeq" id="WP_234931789.1">
    <property type="nucleotide sequence ID" value="NZ_CP116810.1"/>
</dbReference>
<evidence type="ECO:0000313" key="2">
    <source>
        <dbReference type="Proteomes" id="UP000001426"/>
    </source>
</evidence>
<name>A0AAE9XX00_RHOPA</name>
<dbReference type="InterPro" id="IPR051082">
    <property type="entry name" value="Pentapeptide-BTB/POZ_domain"/>
</dbReference>
<dbReference type="Proteomes" id="UP000001426">
    <property type="component" value="Chromosome"/>
</dbReference>
<protein>
    <submittedName>
        <fullName evidence="1">Pentapeptide repeat-containing protein</fullName>
    </submittedName>
</protein>
<evidence type="ECO:0000313" key="1">
    <source>
        <dbReference type="EMBL" id="WCL90903.1"/>
    </source>
</evidence>
<dbReference type="AlphaFoldDB" id="A0AAE9XX00"/>
<dbReference type="InterPro" id="IPR001646">
    <property type="entry name" value="5peptide_repeat"/>
</dbReference>
<keyword evidence="2" id="KW-1185">Reference proteome</keyword>
<dbReference type="Gene3D" id="2.160.20.80">
    <property type="entry name" value="E3 ubiquitin-protein ligase SopA"/>
    <property type="match status" value="2"/>
</dbReference>
<dbReference type="SUPFAM" id="SSF141571">
    <property type="entry name" value="Pentapeptide repeat-like"/>
    <property type="match status" value="2"/>
</dbReference>
<dbReference type="PANTHER" id="PTHR14136">
    <property type="entry name" value="BTB_POZ DOMAIN-CONTAINING PROTEIN KCTD9"/>
    <property type="match status" value="1"/>
</dbReference>
<gene>
    <name evidence="1" type="ORF">TX73_003980</name>
</gene>
<proteinExistence type="predicted"/>
<dbReference type="Pfam" id="PF00805">
    <property type="entry name" value="Pentapeptide"/>
    <property type="match status" value="2"/>
</dbReference>
<dbReference type="KEGG" id="rpa:TX73_003980"/>
<accession>A0AAE9XX00</accession>
<reference evidence="1 2" key="1">
    <citation type="journal article" date="2004" name="Nat. Biotechnol.">
        <title>Complete genome sequence of the metabolically versatile photosynthetic bacterium Rhodopseudomonas palustris.</title>
        <authorList>
            <person name="Larimer F.W."/>
            <person name="Chain P."/>
            <person name="Hauser L."/>
            <person name="Lamerdin J."/>
            <person name="Malfatti S."/>
            <person name="Do L."/>
            <person name="Land M.L."/>
            <person name="Pelletier D.A."/>
            <person name="Beatty J.T."/>
            <person name="Lang A.S."/>
            <person name="Tabita F.R."/>
            <person name="Gibson J.L."/>
            <person name="Hanson T.E."/>
            <person name="Bobst C."/>
            <person name="Torres J.L."/>
            <person name="Peres C."/>
            <person name="Harrison F.H."/>
            <person name="Gibson J."/>
            <person name="Harwood C.S."/>
        </authorList>
    </citation>
    <scope>NUCLEOTIDE SEQUENCE [LARGE SCALE GENOMIC DNA]</scope>
    <source>
        <strain evidence="2">ATCC BAA-98 / CGA009</strain>
    </source>
</reference>
<organism evidence="1 2">
    <name type="scientific">Rhodopseudomonas palustris (strain ATCC BAA-98 / CGA009)</name>
    <dbReference type="NCBI Taxonomy" id="258594"/>
    <lineage>
        <taxon>Bacteria</taxon>
        <taxon>Pseudomonadati</taxon>
        <taxon>Pseudomonadota</taxon>
        <taxon>Alphaproteobacteria</taxon>
        <taxon>Hyphomicrobiales</taxon>
        <taxon>Nitrobacteraceae</taxon>
        <taxon>Rhodopseudomonas</taxon>
    </lineage>
</organism>
<dbReference type="EMBL" id="CP116810">
    <property type="protein sequence ID" value="WCL90903.1"/>
    <property type="molecule type" value="Genomic_DNA"/>
</dbReference>
<dbReference type="GeneID" id="66891786"/>
<sequence>MLWSSLGPERTSNWIKPEGQGHVDDAMLQRIEQATAKKGRHDFGGERTHNLSHRNFDCSDFASADMRRVDFTGASFVGADLTAAELQGGNFVNAILDGAKASFVSLEGSAFQDSSMRRAQVVGAKFDHAIVLRSDFSGTVFDYSSLRGVRCERSVFDGGSFKIADLLGAENDLCNFRGASFQGARLDGAYFHSSDLRFASFVNSKVRGVEFAGGSLVGAAFSSAEVQASEFKWVSLDFVEFDDAVLDGASFAYSQLSTVLMRNASVWRTEVGSCDGYDVASVKTGRFRDAVAGRRRKEAHGGEVLMREILADIDSFALPGSAKLRVTKMFAAAGIGSDERSDSKRGVSEKAWKACIARSSNFEGKETFSSGILKAVKSLACTPLASRREIIAGLIEDWSARMRLRRSLSVGFARQMLELEGQNCGINSLLTGQQVRELYRMLSASRAYIPETVPRSEVKILAS</sequence>